<dbReference type="GO" id="GO:0016887">
    <property type="term" value="F:ATP hydrolysis activity"/>
    <property type="evidence" value="ECO:0007669"/>
    <property type="project" value="RHEA"/>
</dbReference>
<keyword evidence="2 11" id="KW-0547">Nucleotide-binding</keyword>
<feature type="domain" description="UvrD-like helicase C-terminal" evidence="13">
    <location>
        <begin position="321"/>
        <end position="592"/>
    </location>
</feature>
<name>A0A366Y1X4_9BACI</name>
<dbReference type="InterPro" id="IPR014016">
    <property type="entry name" value="UvrD-like_ATP-bd"/>
</dbReference>
<evidence type="ECO:0000256" key="4">
    <source>
        <dbReference type="ARBA" id="ARBA00022806"/>
    </source>
</evidence>
<dbReference type="Pfam" id="PF00580">
    <property type="entry name" value="UvrD-helicase"/>
    <property type="match status" value="1"/>
</dbReference>
<keyword evidence="4 11" id="KW-0347">Helicase</keyword>
<dbReference type="GO" id="GO:0033202">
    <property type="term" value="C:DNA helicase complex"/>
    <property type="evidence" value="ECO:0007669"/>
    <property type="project" value="TreeGrafter"/>
</dbReference>
<dbReference type="RefSeq" id="WP_113804091.1">
    <property type="nucleotide sequence ID" value="NZ_QOCW01000001.1"/>
</dbReference>
<dbReference type="SUPFAM" id="SSF52540">
    <property type="entry name" value="P-loop containing nucleoside triphosphate hydrolases"/>
    <property type="match status" value="1"/>
</dbReference>
<comment type="caution">
    <text evidence="14">The sequence shown here is derived from an EMBL/GenBank/DDBJ whole genome shotgun (WGS) entry which is preliminary data.</text>
</comment>
<dbReference type="InterPro" id="IPR014017">
    <property type="entry name" value="DNA_helicase_UvrD-like_C"/>
</dbReference>
<evidence type="ECO:0000259" key="12">
    <source>
        <dbReference type="PROSITE" id="PS51198"/>
    </source>
</evidence>
<gene>
    <name evidence="14" type="ORF">DS031_01150</name>
</gene>
<dbReference type="Pfam" id="PF14169">
    <property type="entry name" value="YdjO"/>
    <property type="match status" value="1"/>
</dbReference>
<keyword evidence="6" id="KW-0238">DNA-binding</keyword>
<dbReference type="CDD" id="cd17932">
    <property type="entry name" value="DEXQc_UvrD"/>
    <property type="match status" value="1"/>
</dbReference>
<dbReference type="AlphaFoldDB" id="A0A366Y1X4"/>
<evidence type="ECO:0000313" key="15">
    <source>
        <dbReference type="Proteomes" id="UP000253314"/>
    </source>
</evidence>
<dbReference type="EC" id="5.6.2.4" evidence="9"/>
<evidence type="ECO:0000256" key="10">
    <source>
        <dbReference type="ARBA" id="ARBA00048988"/>
    </source>
</evidence>
<dbReference type="GO" id="GO:0043138">
    <property type="term" value="F:3'-5' DNA helicase activity"/>
    <property type="evidence" value="ECO:0007669"/>
    <property type="project" value="UniProtKB-EC"/>
</dbReference>
<dbReference type="InterPro" id="IPR000212">
    <property type="entry name" value="DNA_helicase_UvrD/REP"/>
</dbReference>
<dbReference type="PROSITE" id="PS51217">
    <property type="entry name" value="UVRD_HELICASE_CTER"/>
    <property type="match status" value="1"/>
</dbReference>
<organism evidence="14 15">
    <name type="scientific">Bacillus taeanensis</name>
    <dbReference type="NCBI Taxonomy" id="273032"/>
    <lineage>
        <taxon>Bacteria</taxon>
        <taxon>Bacillati</taxon>
        <taxon>Bacillota</taxon>
        <taxon>Bacilli</taxon>
        <taxon>Bacillales</taxon>
        <taxon>Bacillaceae</taxon>
        <taxon>Bacillus</taxon>
    </lineage>
</organism>
<keyword evidence="3 11" id="KW-0378">Hydrolase</keyword>
<feature type="domain" description="UvrD-like helicase ATP-binding" evidence="12">
    <location>
        <begin position="46"/>
        <end position="320"/>
    </location>
</feature>
<dbReference type="InterPro" id="IPR025916">
    <property type="entry name" value="YdjO"/>
</dbReference>
<keyword evidence="15" id="KW-1185">Reference proteome</keyword>
<dbReference type="Proteomes" id="UP000253314">
    <property type="component" value="Unassembled WGS sequence"/>
</dbReference>
<feature type="binding site" evidence="11">
    <location>
        <begin position="67"/>
        <end position="74"/>
    </location>
    <ligand>
        <name>ATP</name>
        <dbReference type="ChEBI" id="CHEBI:30616"/>
    </ligand>
</feature>
<dbReference type="Gene3D" id="1.10.10.160">
    <property type="match status" value="1"/>
</dbReference>
<dbReference type="Gene3D" id="1.10.486.10">
    <property type="entry name" value="PCRA, domain 4"/>
    <property type="match status" value="1"/>
</dbReference>
<dbReference type="OrthoDB" id="9810135at2"/>
<keyword evidence="5 11" id="KW-0067">ATP-binding</keyword>
<dbReference type="GO" id="GO:0005524">
    <property type="term" value="F:ATP binding"/>
    <property type="evidence" value="ECO:0007669"/>
    <property type="project" value="UniProtKB-UniRule"/>
</dbReference>
<comment type="similarity">
    <text evidence="1">Belongs to the helicase family. UvrD subfamily.</text>
</comment>
<comment type="catalytic activity">
    <reaction evidence="10">
        <text>ATP + H2O = ADP + phosphate + H(+)</text>
        <dbReference type="Rhea" id="RHEA:13065"/>
        <dbReference type="ChEBI" id="CHEBI:15377"/>
        <dbReference type="ChEBI" id="CHEBI:15378"/>
        <dbReference type="ChEBI" id="CHEBI:30616"/>
        <dbReference type="ChEBI" id="CHEBI:43474"/>
        <dbReference type="ChEBI" id="CHEBI:456216"/>
        <dbReference type="EC" id="5.6.2.4"/>
    </reaction>
</comment>
<evidence type="ECO:0000259" key="13">
    <source>
        <dbReference type="PROSITE" id="PS51217"/>
    </source>
</evidence>
<evidence type="ECO:0000256" key="6">
    <source>
        <dbReference type="ARBA" id="ARBA00023125"/>
    </source>
</evidence>
<evidence type="ECO:0000256" key="5">
    <source>
        <dbReference type="ARBA" id="ARBA00022840"/>
    </source>
</evidence>
<dbReference type="PANTHER" id="PTHR11070:SF2">
    <property type="entry name" value="ATP-DEPENDENT DNA HELICASE SRS2"/>
    <property type="match status" value="1"/>
</dbReference>
<evidence type="ECO:0000256" key="3">
    <source>
        <dbReference type="ARBA" id="ARBA00022801"/>
    </source>
</evidence>
<dbReference type="EMBL" id="QOCW01000001">
    <property type="protein sequence ID" value="RBW71385.1"/>
    <property type="molecule type" value="Genomic_DNA"/>
</dbReference>
<evidence type="ECO:0000256" key="8">
    <source>
        <dbReference type="ARBA" id="ARBA00034617"/>
    </source>
</evidence>
<dbReference type="InterPro" id="IPR013986">
    <property type="entry name" value="DExx_box_DNA_helicase_dom_sf"/>
</dbReference>
<dbReference type="Pfam" id="PF13361">
    <property type="entry name" value="UvrD_C"/>
    <property type="match status" value="1"/>
</dbReference>
<evidence type="ECO:0000256" key="11">
    <source>
        <dbReference type="PROSITE-ProRule" id="PRU00560"/>
    </source>
</evidence>
<dbReference type="PANTHER" id="PTHR11070">
    <property type="entry name" value="UVRD / RECB / PCRA DNA HELICASE FAMILY MEMBER"/>
    <property type="match status" value="1"/>
</dbReference>
<dbReference type="PROSITE" id="PS51198">
    <property type="entry name" value="UVRD_HELICASE_ATP_BIND"/>
    <property type="match status" value="1"/>
</dbReference>
<dbReference type="Gene3D" id="3.40.50.300">
    <property type="entry name" value="P-loop containing nucleotide triphosphate hydrolases"/>
    <property type="match status" value="2"/>
</dbReference>
<evidence type="ECO:0000256" key="1">
    <source>
        <dbReference type="ARBA" id="ARBA00009922"/>
    </source>
</evidence>
<dbReference type="GO" id="GO:0005829">
    <property type="term" value="C:cytosol"/>
    <property type="evidence" value="ECO:0007669"/>
    <property type="project" value="TreeGrafter"/>
</dbReference>
<comment type="catalytic activity">
    <reaction evidence="8">
        <text>Couples ATP hydrolysis with the unwinding of duplex DNA by translocating in the 3'-5' direction.</text>
        <dbReference type="EC" id="5.6.2.4"/>
    </reaction>
</comment>
<evidence type="ECO:0000256" key="2">
    <source>
        <dbReference type="ARBA" id="ARBA00022741"/>
    </source>
</evidence>
<proteinExistence type="inferred from homology"/>
<evidence type="ECO:0000313" key="14">
    <source>
        <dbReference type="EMBL" id="RBW71385.1"/>
    </source>
</evidence>
<dbReference type="GO" id="GO:0003677">
    <property type="term" value="F:DNA binding"/>
    <property type="evidence" value="ECO:0007669"/>
    <property type="project" value="UniProtKB-KW"/>
</dbReference>
<dbReference type="GO" id="GO:0000725">
    <property type="term" value="P:recombinational repair"/>
    <property type="evidence" value="ECO:0007669"/>
    <property type="project" value="TreeGrafter"/>
</dbReference>
<evidence type="ECO:0000256" key="7">
    <source>
        <dbReference type="ARBA" id="ARBA00023235"/>
    </source>
</evidence>
<sequence length="737" mass="83987">MKFVETPYGVKTKKRPIASLTAAEAVLDYTTEADKAFFTSLHQHGIILNQQQMEAVTHVEGPLLTIAGAGSGKTAVLTARTAYLLTVKKIDPKHILLVTFTRKAANEMRERLLKFSGMTQEIIQSLSVGTFHSFFLSMLRKLGINHTILSNDRYRHMMIELIIRDLGIKGDYQPEAVLAAISHYKMNMIYADDAPSETNVEQEIKKIYQQYEAQKKAKKQIDFDDILLASYTLLNMQPSLLASVQKRFHYIMVDEFQDTNQLQYELIKKIALPDNHLFVVGDDDQVIYTFNGADSNIILDFPTHYPRAKKITLSTNYRCTDTILGLSNAVIDHNKKRFPKKLTAAKKGNFHPKFARPKTTEDEANTIIDKIITDVENGEKTYRDFAILSRTHTNARAMFEQLVIREVPFIAHTIKQIFYEQAVIKPVIAHLRLSLEPQNLTAISSILPALYINKEKAIHFIEMEDFVDPKEEPLLHLLNEKNLKEFQKKKISERALLIRSLAGMTPEQAIRKVRKDYEKYLETDGRQTLTMHKDTIKESLDELEFSSKRFETIAAFLSFIDSLRNKYEQLAKANEHTLSNAVSLMSIHQAKGLEFPAVFFIGASETIIPHGFSLSADEKSDLIYEKGKGKQKVAAAIEEERRLCYVAMTRAINELYVSSPCEYRGKTIGVSRFILEAFQTKPVISKQENLNEVPILSCTNQHCNGWMKITSNHHSIQERACPICGEKMVESIKNVKV</sequence>
<keyword evidence="7" id="KW-0413">Isomerase</keyword>
<protein>
    <recommendedName>
        <fullName evidence="9">DNA 3'-5' helicase</fullName>
        <ecNumber evidence="9">5.6.2.4</ecNumber>
    </recommendedName>
</protein>
<dbReference type="InterPro" id="IPR027417">
    <property type="entry name" value="P-loop_NTPase"/>
</dbReference>
<reference evidence="14 15" key="1">
    <citation type="submission" date="2018-07" db="EMBL/GenBank/DDBJ databases">
        <title>Lottiidibacillus patelloidae gen. nov., sp. nov., isolated from the intestinal tract of a marine limpet and the reclassification of B. taeanensis BH030017T, B. algicola KMM 3737T and B. hwajinpoensis SW-72T as genus Lottiidibacillus.</title>
        <authorList>
            <person name="Liu R."/>
            <person name="Huang Z."/>
        </authorList>
    </citation>
    <scope>NUCLEOTIDE SEQUENCE [LARGE SCALE GENOMIC DNA]</scope>
    <source>
        <strain evidence="14 15">BH030017</strain>
    </source>
</reference>
<accession>A0A366Y1X4</accession>
<evidence type="ECO:0000256" key="9">
    <source>
        <dbReference type="ARBA" id="ARBA00034808"/>
    </source>
</evidence>